<evidence type="ECO:0000313" key="3">
    <source>
        <dbReference type="EMBL" id="GEJ59128.1"/>
    </source>
</evidence>
<keyword evidence="2" id="KW-0732">Signal</keyword>
<keyword evidence="4" id="KW-1185">Reference proteome</keyword>
<evidence type="ECO:0000256" key="2">
    <source>
        <dbReference type="SAM" id="SignalP"/>
    </source>
</evidence>
<dbReference type="Proteomes" id="UP000503640">
    <property type="component" value="Unassembled WGS sequence"/>
</dbReference>
<comment type="caution">
    <text evidence="3">The sequence shown here is derived from an EMBL/GenBank/DDBJ whole genome shotgun (WGS) entry which is preliminary data.</text>
</comment>
<feature type="compositionally biased region" description="Basic and acidic residues" evidence="1">
    <location>
        <begin position="268"/>
        <end position="290"/>
    </location>
</feature>
<evidence type="ECO:0000256" key="1">
    <source>
        <dbReference type="SAM" id="MobiDB-lite"/>
    </source>
</evidence>
<name>A0A7I9VSD5_9BACT</name>
<feature type="chain" id="PRO_5029644933" description="DUF3108 domain-containing protein" evidence="2">
    <location>
        <begin position="24"/>
        <end position="290"/>
    </location>
</feature>
<protein>
    <recommendedName>
        <fullName evidence="5">DUF3108 domain-containing protein</fullName>
    </recommendedName>
</protein>
<dbReference type="AlphaFoldDB" id="A0A7I9VSD5"/>
<dbReference type="RefSeq" id="WP_176068342.1">
    <property type="nucleotide sequence ID" value="NZ_BJTG01000011.1"/>
</dbReference>
<organism evidence="3 4">
    <name type="scientific">Anaeromyxobacter diazotrophicus</name>
    <dbReference type="NCBI Taxonomy" id="2590199"/>
    <lineage>
        <taxon>Bacteria</taxon>
        <taxon>Pseudomonadati</taxon>
        <taxon>Myxococcota</taxon>
        <taxon>Myxococcia</taxon>
        <taxon>Myxococcales</taxon>
        <taxon>Cystobacterineae</taxon>
        <taxon>Anaeromyxobacteraceae</taxon>
        <taxon>Anaeromyxobacter</taxon>
    </lineage>
</organism>
<feature type="signal peptide" evidence="2">
    <location>
        <begin position="1"/>
        <end position="23"/>
    </location>
</feature>
<sequence>MRAARGRSAGGAALVALALVAPAAASGDPVAVRHWEGLAHGFIGLRTLEGVHLADGELVETTAPTSGGNRVSTRLTLHFADGSLHEERTVYLQRKTFRLVSNHVVQKGPAFKTQLESTISASGRVTVRYTEEDGKEQRLEEHLALPRDVANGMLLAMLKNLSPAAPKTTVSMVAITPKPRLVNLEISPSGEEPFSTGATGRKAMHYVVKVHVPGVTGVVASVLGKLPPDSHVWVLTGEAPAFVKAELPLFKDGPVWRLELLHPVWPKEPSEGKEPRAKEAEEKDSQDGGR</sequence>
<evidence type="ECO:0008006" key="5">
    <source>
        <dbReference type="Google" id="ProtNLM"/>
    </source>
</evidence>
<proteinExistence type="predicted"/>
<accession>A0A7I9VSD5</accession>
<feature type="region of interest" description="Disordered" evidence="1">
    <location>
        <begin position="266"/>
        <end position="290"/>
    </location>
</feature>
<evidence type="ECO:0000313" key="4">
    <source>
        <dbReference type="Proteomes" id="UP000503640"/>
    </source>
</evidence>
<gene>
    <name evidence="3" type="ORF">AMYX_38690</name>
</gene>
<reference evidence="4" key="1">
    <citation type="journal article" date="2020" name="Appl. Environ. Microbiol.">
        <title>Diazotrophic Anaeromyxobacter Isolates from Soils.</title>
        <authorList>
            <person name="Masuda Y."/>
            <person name="Yamanaka H."/>
            <person name="Xu Z.X."/>
            <person name="Shiratori Y."/>
            <person name="Aono T."/>
            <person name="Amachi S."/>
            <person name="Senoo K."/>
            <person name="Itoh H."/>
        </authorList>
    </citation>
    <scope>NUCLEOTIDE SEQUENCE [LARGE SCALE GENOMIC DNA]</scope>
    <source>
        <strain evidence="4">R267</strain>
    </source>
</reference>
<dbReference type="EMBL" id="BJTG01000011">
    <property type="protein sequence ID" value="GEJ59128.1"/>
    <property type="molecule type" value="Genomic_DNA"/>
</dbReference>